<dbReference type="PIRSF" id="PIRSF010386">
    <property type="entry name" value="RocB"/>
    <property type="match status" value="1"/>
</dbReference>
<dbReference type="PANTHER" id="PTHR43808:SF27">
    <property type="entry name" value="PROTEIN ROCB"/>
    <property type="match status" value="1"/>
</dbReference>
<dbReference type="PATRIC" id="fig|997897.5.peg.2196"/>
<dbReference type="PANTHER" id="PTHR43808">
    <property type="entry name" value="ACETYLORNITHINE DEACETYLASE"/>
    <property type="match status" value="1"/>
</dbReference>
<name>R0AR24_9FIRM</name>
<organism evidence="1 2">
    <name type="scientific">Enterocloster bolteae 90B8</name>
    <dbReference type="NCBI Taxonomy" id="997897"/>
    <lineage>
        <taxon>Bacteria</taxon>
        <taxon>Bacillati</taxon>
        <taxon>Bacillota</taxon>
        <taxon>Clostridia</taxon>
        <taxon>Lachnospirales</taxon>
        <taxon>Lachnospiraceae</taxon>
        <taxon>Enterocloster</taxon>
    </lineage>
</organism>
<dbReference type="HOGENOM" id="CLU_037632_0_0_9"/>
<evidence type="ECO:0000313" key="2">
    <source>
        <dbReference type="Proteomes" id="UP000013041"/>
    </source>
</evidence>
<dbReference type="EMBL" id="AGYG01000016">
    <property type="protein sequence ID" value="ENZ38898.1"/>
    <property type="molecule type" value="Genomic_DNA"/>
</dbReference>
<dbReference type="Pfam" id="PF01546">
    <property type="entry name" value="Peptidase_M20"/>
    <property type="match status" value="1"/>
</dbReference>
<dbReference type="InterPro" id="IPR002933">
    <property type="entry name" value="Peptidase_M20"/>
</dbReference>
<dbReference type="Proteomes" id="UP000013041">
    <property type="component" value="Unassembled WGS sequence"/>
</dbReference>
<sequence>MLFEKQIYDYLRGMVSIPSVSNTPQEKEVSDYIAGCLERQPYFAKHPSLCGQCALEGDSLGRTVVYGLVRGKGAGTVVLTGHYDVVDTDEYGRFRALAYDMEAWKHIHGEELEALKSMLPQEARDDLASGEWLFGRGVNDMKGGLSIGLAIMDWFGQKVLEYPETTGNLFFAAVADEEAYSAGMRGAVSLFTGLRQEYGLTYDCLVDLEPSFNEGGKQQVYIGSVGKTMPAVLVQGAKAHVVECFHGLNAIGVLAEMFMATELAPEFSETFEGEHCPPPTWFNLRDRKYGYDVSVPLRAAGYMSMLGFSKTTSQVMERLKEMGRRSFASYMKRMESQEVLVRSGNILPKVDLEHCVLEYGELAEICRKKKGYGKWYQDLYGRIESDVRTGAMNYPQATLEMMDAMLTFSGITSPVMVISFAPPYYPAFHSDRLGETDRAGRTGGIQEGGIQEGGIQAGEGTRLYNLLQKAAEDTCGLCLGKRNYCCGISDLSYCGGPDREEMASYAVNAPLWGTMYRMDLDAMADFRVPSLLFGPIGKDAHQMSERVHARSLLEEVPVILQQFIEQMFANA</sequence>
<gene>
    <name evidence="1" type="ORF">HMPREF1097_02070</name>
</gene>
<evidence type="ECO:0008006" key="3">
    <source>
        <dbReference type="Google" id="ProtNLM"/>
    </source>
</evidence>
<comment type="caution">
    <text evidence="1">The sequence shown here is derived from an EMBL/GenBank/DDBJ whole genome shotgun (WGS) entry which is preliminary data.</text>
</comment>
<reference evidence="1 2" key="1">
    <citation type="submission" date="2013-01" db="EMBL/GenBank/DDBJ databases">
        <title>The Genome Sequence of Clostridium bolteae 90B8.</title>
        <authorList>
            <consortium name="The Broad Institute Genome Sequencing Platform"/>
            <person name="Earl A."/>
            <person name="Ward D."/>
            <person name="Feldgarden M."/>
            <person name="Gevers D."/>
            <person name="Courvalin P."/>
            <person name="Lambert T."/>
            <person name="Walker B."/>
            <person name="Young S.K."/>
            <person name="Zeng Q."/>
            <person name="Gargeya S."/>
            <person name="Fitzgerald M."/>
            <person name="Haas B."/>
            <person name="Abouelleil A."/>
            <person name="Alvarado L."/>
            <person name="Arachchi H.M."/>
            <person name="Berlin A.M."/>
            <person name="Chapman S.B."/>
            <person name="Dewar J."/>
            <person name="Goldberg J."/>
            <person name="Griggs A."/>
            <person name="Gujja S."/>
            <person name="Hansen M."/>
            <person name="Howarth C."/>
            <person name="Imamovic A."/>
            <person name="Larimer J."/>
            <person name="McCowan C."/>
            <person name="Murphy C."/>
            <person name="Neiman D."/>
            <person name="Pearson M."/>
            <person name="Priest M."/>
            <person name="Roberts A."/>
            <person name="Saif S."/>
            <person name="Shea T."/>
            <person name="Sisk P."/>
            <person name="Sykes S."/>
            <person name="Wortman J."/>
            <person name="Nusbaum C."/>
            <person name="Birren B."/>
        </authorList>
    </citation>
    <scope>NUCLEOTIDE SEQUENCE [LARGE SCALE GENOMIC DNA]</scope>
    <source>
        <strain evidence="1 2">90B8</strain>
    </source>
</reference>
<accession>R0AR24</accession>
<evidence type="ECO:0000313" key="1">
    <source>
        <dbReference type="EMBL" id="ENZ38898.1"/>
    </source>
</evidence>
<dbReference type="Gene3D" id="3.40.630.10">
    <property type="entry name" value="Zn peptidases"/>
    <property type="match status" value="1"/>
</dbReference>
<proteinExistence type="predicted"/>
<protein>
    <recommendedName>
        <fullName evidence="3">Peptidase M20</fullName>
    </recommendedName>
</protein>
<dbReference type="InterPro" id="IPR050072">
    <property type="entry name" value="Peptidase_M20A"/>
</dbReference>
<dbReference type="GO" id="GO:0016787">
    <property type="term" value="F:hydrolase activity"/>
    <property type="evidence" value="ECO:0007669"/>
    <property type="project" value="InterPro"/>
</dbReference>
<dbReference type="SUPFAM" id="SSF53187">
    <property type="entry name" value="Zn-dependent exopeptidases"/>
    <property type="match status" value="1"/>
</dbReference>
<dbReference type="InterPro" id="IPR012166">
    <property type="entry name" value="Uncharacterised_RocB"/>
</dbReference>
<dbReference type="RefSeq" id="WP_002572020.1">
    <property type="nucleotide sequence ID" value="NZ_KB851153.1"/>
</dbReference>
<dbReference type="AlphaFoldDB" id="R0AR24"/>